<dbReference type="InterPro" id="IPR041664">
    <property type="entry name" value="AAA_16"/>
</dbReference>
<organism evidence="4 5">
    <name type="scientific">Herbihabitans rhizosphaerae</name>
    <dbReference type="NCBI Taxonomy" id="1872711"/>
    <lineage>
        <taxon>Bacteria</taxon>
        <taxon>Bacillati</taxon>
        <taxon>Actinomycetota</taxon>
        <taxon>Actinomycetes</taxon>
        <taxon>Pseudonocardiales</taxon>
        <taxon>Pseudonocardiaceae</taxon>
        <taxon>Herbihabitans</taxon>
    </lineage>
</organism>
<dbReference type="PROSITE" id="PS50043">
    <property type="entry name" value="HTH_LUXR_2"/>
    <property type="match status" value="1"/>
</dbReference>
<dbReference type="PANTHER" id="PTHR16305">
    <property type="entry name" value="TESTICULAR SOLUBLE ADENYLYL CYCLASE"/>
    <property type="match status" value="1"/>
</dbReference>
<dbReference type="Gene3D" id="1.25.40.10">
    <property type="entry name" value="Tetratricopeptide repeat domain"/>
    <property type="match status" value="1"/>
</dbReference>
<evidence type="ECO:0000313" key="4">
    <source>
        <dbReference type="EMBL" id="RZS36587.1"/>
    </source>
</evidence>
<dbReference type="Gene3D" id="1.10.10.10">
    <property type="entry name" value="Winged helix-like DNA-binding domain superfamily/Winged helix DNA-binding domain"/>
    <property type="match status" value="1"/>
</dbReference>
<dbReference type="InterPro" id="IPR000792">
    <property type="entry name" value="Tscrpt_reg_LuxR_C"/>
</dbReference>
<dbReference type="PRINTS" id="PR00038">
    <property type="entry name" value="HTHLUXR"/>
</dbReference>
<dbReference type="AlphaFoldDB" id="A0A4Q7KK50"/>
<dbReference type="GO" id="GO:0006355">
    <property type="term" value="P:regulation of DNA-templated transcription"/>
    <property type="evidence" value="ECO:0007669"/>
    <property type="project" value="InterPro"/>
</dbReference>
<evidence type="ECO:0000256" key="1">
    <source>
        <dbReference type="ARBA" id="ARBA00022741"/>
    </source>
</evidence>
<comment type="caution">
    <text evidence="4">The sequence shown here is derived from an EMBL/GenBank/DDBJ whole genome shotgun (WGS) entry which is preliminary data.</text>
</comment>
<keyword evidence="2" id="KW-0067">ATP-binding</keyword>
<keyword evidence="5" id="KW-1185">Reference proteome</keyword>
<feature type="domain" description="HTH luxR-type" evidence="3">
    <location>
        <begin position="897"/>
        <end position="963"/>
    </location>
</feature>
<dbReference type="SUPFAM" id="SSF46894">
    <property type="entry name" value="C-terminal effector domain of the bipartite response regulators"/>
    <property type="match status" value="1"/>
</dbReference>
<proteinExistence type="predicted"/>
<reference evidence="4 5" key="1">
    <citation type="submission" date="2019-02" db="EMBL/GenBank/DDBJ databases">
        <title>Genomic Encyclopedia of Type Strains, Phase IV (KMG-IV): sequencing the most valuable type-strain genomes for metagenomic binning, comparative biology and taxonomic classification.</title>
        <authorList>
            <person name="Goeker M."/>
        </authorList>
    </citation>
    <scope>NUCLEOTIDE SEQUENCE [LARGE SCALE GENOMIC DNA]</scope>
    <source>
        <strain evidence="4 5">DSM 101727</strain>
    </source>
</reference>
<dbReference type="RefSeq" id="WP_130346056.1">
    <property type="nucleotide sequence ID" value="NZ_SGWQ01000007.1"/>
</dbReference>
<keyword evidence="1" id="KW-0547">Nucleotide-binding</keyword>
<dbReference type="SUPFAM" id="SSF48452">
    <property type="entry name" value="TPR-like"/>
    <property type="match status" value="1"/>
</dbReference>
<dbReference type="OrthoDB" id="5476461at2"/>
<sequence length="963" mass="103370">MAHGNGTGSRFSTASVWRPTTDVVGRADELAALLSTVTSPPAVAFVAGEAGMGKTRLLRAAVDTHWNGNRWTAMGFCHAGTAPFRYGPVLDCLRSVGPRIAGAMLNPVTGALRPYLPEIAEILPPDPPRLDDGNAARHRLFRAVREVLVAVGPSVLVLDDVQWIDDDTRDLLRFLLADPPSGLALVLAYRPEELSDGGPLGATVSPGPATTMLRLDLRPLDVDGVRALITEAAPDAAAPGEYVAAVHRHSAGIPVVATEITHSVLAAGLPSKPSSVTIVPVPRSVAESTVRLLAELDDDAVAIVMAAAVVDEPATADLLTQVAALDTMRARPALVSALRGNVLVRLGANRYGFRHAMARRAAYERLTGPEAEDLHVRALRALRKRRPVPYVRLAEHARCAGRLADWVAYAEAAADAAAASGDAESAVGILGRLLAEPDLQPSDVDRIAPKYARVAVSGLDQHDVTDLLAKLMADHRLSDEVRGEIRLSLGLLLLRQEDGLEAGRTELELAVSELRGRPEIAARGMTVLAEPYIGLLPVEESLRWMRRSEEVLDACSDRLMRLTLLANVIANRAHTGDTAAHEMVHMLPDRVTCAREQRELARAHCNLADAWSWLGHYERARTQLANGLRLAEDCDARYIVSVGVTTELRLDWHAGDWTRLAARAQGFLESHSELLPVTSELSLVLALLAVARGEWDDATRYFEQTGLRTPANAITPVVISASAGMVRMMLSRDDPDGAVAEAAHGLDVLRGKGIWAWGGTLVPATVAAYCRAGRVEEAESLLGELRSGIDGSDAPLVRASLPACEGDIAAAHGALAEAVERYDAAYTAHTGLSQPYEAALHSESAARCRLRLNEASATELLTGVADTFDRLGATRDAARCRHLLRGNGSVTPSRRGRRGYGNELSPRERDVARLLAGNLTNREIGDVLFLSKRTVEQHVANVLRKLGKSSRSELVGSDVVERL</sequence>
<dbReference type="InterPro" id="IPR036388">
    <property type="entry name" value="WH-like_DNA-bd_sf"/>
</dbReference>
<dbReference type="CDD" id="cd06170">
    <property type="entry name" value="LuxR_C_like"/>
    <property type="match status" value="1"/>
</dbReference>
<dbReference type="GO" id="GO:0004016">
    <property type="term" value="F:adenylate cyclase activity"/>
    <property type="evidence" value="ECO:0007669"/>
    <property type="project" value="TreeGrafter"/>
</dbReference>
<evidence type="ECO:0000256" key="2">
    <source>
        <dbReference type="ARBA" id="ARBA00022840"/>
    </source>
</evidence>
<dbReference type="Pfam" id="PF00196">
    <property type="entry name" value="GerE"/>
    <property type="match status" value="1"/>
</dbReference>
<dbReference type="EMBL" id="SGWQ01000007">
    <property type="protein sequence ID" value="RZS36587.1"/>
    <property type="molecule type" value="Genomic_DNA"/>
</dbReference>
<evidence type="ECO:0000259" key="3">
    <source>
        <dbReference type="PROSITE" id="PS50043"/>
    </source>
</evidence>
<evidence type="ECO:0000313" key="5">
    <source>
        <dbReference type="Proteomes" id="UP000294257"/>
    </source>
</evidence>
<dbReference type="GO" id="GO:0005737">
    <property type="term" value="C:cytoplasm"/>
    <property type="evidence" value="ECO:0007669"/>
    <property type="project" value="TreeGrafter"/>
</dbReference>
<dbReference type="GO" id="GO:0005524">
    <property type="term" value="F:ATP binding"/>
    <property type="evidence" value="ECO:0007669"/>
    <property type="project" value="UniProtKB-KW"/>
</dbReference>
<dbReference type="GO" id="GO:0003677">
    <property type="term" value="F:DNA binding"/>
    <property type="evidence" value="ECO:0007669"/>
    <property type="project" value="InterPro"/>
</dbReference>
<dbReference type="InterPro" id="IPR027417">
    <property type="entry name" value="P-loop_NTPase"/>
</dbReference>
<dbReference type="SUPFAM" id="SSF52540">
    <property type="entry name" value="P-loop containing nucleoside triphosphate hydrolases"/>
    <property type="match status" value="1"/>
</dbReference>
<dbReference type="InterPro" id="IPR011990">
    <property type="entry name" value="TPR-like_helical_dom_sf"/>
</dbReference>
<gene>
    <name evidence="4" type="ORF">EV193_107268</name>
</gene>
<protein>
    <submittedName>
        <fullName evidence="4">Pentatricopeptide repeat protein</fullName>
    </submittedName>
</protein>
<dbReference type="Pfam" id="PF13191">
    <property type="entry name" value="AAA_16"/>
    <property type="match status" value="1"/>
</dbReference>
<dbReference type="InterPro" id="IPR016032">
    <property type="entry name" value="Sig_transdc_resp-reg_C-effctor"/>
</dbReference>
<dbReference type="Proteomes" id="UP000294257">
    <property type="component" value="Unassembled WGS sequence"/>
</dbReference>
<dbReference type="PANTHER" id="PTHR16305:SF35">
    <property type="entry name" value="TRANSCRIPTIONAL ACTIVATOR DOMAIN"/>
    <property type="match status" value="1"/>
</dbReference>
<accession>A0A4Q7KK50</accession>
<name>A0A4Q7KK50_9PSEU</name>
<dbReference type="SMART" id="SM00421">
    <property type="entry name" value="HTH_LUXR"/>
    <property type="match status" value="1"/>
</dbReference>